<feature type="domain" description="SKP1 component POZ" evidence="5">
    <location>
        <begin position="10"/>
        <end position="69"/>
    </location>
</feature>
<comment type="pathway">
    <text evidence="1">Protein modification; protein ubiquitination.</text>
</comment>
<dbReference type="CDD" id="cd18322">
    <property type="entry name" value="BTB_POZ_SKP1"/>
    <property type="match status" value="1"/>
</dbReference>
<evidence type="ECO:0000256" key="3">
    <source>
        <dbReference type="ARBA" id="ARBA00022786"/>
    </source>
</evidence>
<dbReference type="STRING" id="4577.A0A1D6JJ71"/>
<dbReference type="SUPFAM" id="SSF81382">
    <property type="entry name" value="Skp1 dimerisation domain-like"/>
    <property type="match status" value="1"/>
</dbReference>
<evidence type="ECO:0000259" key="4">
    <source>
        <dbReference type="Pfam" id="PF01466"/>
    </source>
</evidence>
<dbReference type="InterPro" id="IPR011333">
    <property type="entry name" value="SKP1/BTB/POZ_sf"/>
</dbReference>
<reference evidence="6" key="1">
    <citation type="submission" date="2015-12" db="EMBL/GenBank/DDBJ databases">
        <title>Update maize B73 reference genome by single molecule sequencing technologies.</title>
        <authorList>
            <consortium name="Maize Genome Sequencing Project"/>
            <person name="Ware D."/>
        </authorList>
    </citation>
    <scope>NUCLEOTIDE SEQUENCE [LARGE SCALE GENOMIC DNA]</scope>
    <source>
        <tissue evidence="6">Seedling</tissue>
    </source>
</reference>
<dbReference type="SMART" id="SM00512">
    <property type="entry name" value="Skp1"/>
    <property type="match status" value="1"/>
</dbReference>
<dbReference type="SMR" id="A0A1D6JJ71"/>
<dbReference type="GO" id="GO:0009867">
    <property type="term" value="P:jasmonic acid mediated signaling pathway"/>
    <property type="evidence" value="ECO:0007669"/>
    <property type="project" value="UniProtKB-ARBA"/>
</dbReference>
<gene>
    <name evidence="6" type="ORF">ZEAMMB73_Zm00001d027231</name>
</gene>
<dbReference type="InterPro" id="IPR016073">
    <property type="entry name" value="Skp1_comp_POZ"/>
</dbReference>
<dbReference type="PANTHER" id="PTHR11165">
    <property type="entry name" value="SKP1"/>
    <property type="match status" value="1"/>
</dbReference>
<dbReference type="AlphaFoldDB" id="A0A1D6JJ71"/>
<evidence type="ECO:0000313" key="6">
    <source>
        <dbReference type="EMBL" id="ONL92392.1"/>
    </source>
</evidence>
<name>A0A1D6JJ71_MAIZE</name>
<evidence type="ECO:0000256" key="2">
    <source>
        <dbReference type="ARBA" id="ARBA00009993"/>
    </source>
</evidence>
<organism evidence="6">
    <name type="scientific">Zea mays</name>
    <name type="common">Maize</name>
    <dbReference type="NCBI Taxonomy" id="4577"/>
    <lineage>
        <taxon>Eukaryota</taxon>
        <taxon>Viridiplantae</taxon>
        <taxon>Streptophyta</taxon>
        <taxon>Embryophyta</taxon>
        <taxon>Tracheophyta</taxon>
        <taxon>Spermatophyta</taxon>
        <taxon>Magnoliopsida</taxon>
        <taxon>Liliopsida</taxon>
        <taxon>Poales</taxon>
        <taxon>Poaceae</taxon>
        <taxon>PACMAD clade</taxon>
        <taxon>Panicoideae</taxon>
        <taxon>Andropogonodae</taxon>
        <taxon>Andropogoneae</taxon>
        <taxon>Tripsacinae</taxon>
        <taxon>Zea</taxon>
    </lineage>
</organism>
<dbReference type="IntAct" id="A0A1D6JJ71">
    <property type="interactions" value="7"/>
</dbReference>
<protein>
    <submittedName>
        <fullName evidence="6">OSJNBa0093O08.6-like protein</fullName>
    </submittedName>
</protein>
<sequence>MAMAEKVKEKMLMLRSSDNQEFEVKESVAMQSMTLKKMVEDGCADKGIPLPNVTSHILVKVIEYCNKHAEPTGPGDAAGTTNRSAEDELNIFDADFVNVEHSTLLDLILAANYLDIKGLLNLARQTITDLINGKMPEEVCKTNIKNDLTIPSTSALATTMPSSERKQMEARFIAYMQETAEERMTGFAVRGEKYRKHGERPPQPPLEIVKYPALLERAWGWDSILPYCPVNSWPLYKTYLQEYYERNSREVLAHQVEANAASGPNLNGADENDLATLFNLCISREVQLLNLLKRRDQKHNVDEISLNEKLTNCARQITFVEYAGFPFPSVALKFINSIVPIANHGFKCIMAESDLLCMLLMCGTGMISQVNICSRIRKVAFRFMTYKGPGCFAAAATMMATTKEAKLMSGLLRNRCRENNGPFSRSVFIRKWTIAAMFRICEECSPVEESTGGYTATKLILDGSDDKNPCDKELVNKDNLLQRNKINQKYQGLFKGKTTKCRHPVQKQEPGDGGCGNHSSNECNMILLCSNARITQSGQSHLNCGAKTLVRRNTEGPSKLA</sequence>
<dbReference type="FunCoup" id="A0A1D6JJ71">
    <property type="interactions" value="743"/>
</dbReference>
<dbReference type="InParanoid" id="A0A1D6JJ71"/>
<dbReference type="InterPro" id="IPR016072">
    <property type="entry name" value="Skp1_comp_dimer"/>
</dbReference>
<accession>A0A1D6JJ71</accession>
<dbReference type="UniPathway" id="UPA00143"/>
<comment type="similarity">
    <text evidence="2">Belongs to the SKP1 family.</text>
</comment>
<dbReference type="Gene3D" id="3.30.710.10">
    <property type="entry name" value="Potassium Channel Kv1.1, Chain A"/>
    <property type="match status" value="1"/>
</dbReference>
<dbReference type="InterPro" id="IPR016897">
    <property type="entry name" value="SKP1"/>
</dbReference>
<dbReference type="Pfam" id="PF03931">
    <property type="entry name" value="Skp1_POZ"/>
    <property type="match status" value="1"/>
</dbReference>
<dbReference type="InterPro" id="IPR001232">
    <property type="entry name" value="SKP1-like"/>
</dbReference>
<dbReference type="InterPro" id="IPR036296">
    <property type="entry name" value="SKP1-like_dim_sf"/>
</dbReference>
<dbReference type="SUPFAM" id="SSF54695">
    <property type="entry name" value="POZ domain"/>
    <property type="match status" value="1"/>
</dbReference>
<dbReference type="ExpressionAtlas" id="A0A1D6JJ71">
    <property type="expression patterns" value="baseline and differential"/>
</dbReference>
<dbReference type="GO" id="GO:0006511">
    <property type="term" value="P:ubiquitin-dependent protein catabolic process"/>
    <property type="evidence" value="ECO:0007669"/>
    <property type="project" value="InterPro"/>
</dbReference>
<dbReference type="EMBL" id="CM007647">
    <property type="protein sequence ID" value="ONL92392.1"/>
    <property type="molecule type" value="Genomic_DNA"/>
</dbReference>
<feature type="domain" description="SKP1 component dimerisation" evidence="4">
    <location>
        <begin position="117"/>
        <end position="149"/>
    </location>
</feature>
<dbReference type="GO" id="GO:0016567">
    <property type="term" value="P:protein ubiquitination"/>
    <property type="evidence" value="ECO:0007669"/>
    <property type="project" value="UniProtKB-UniPathway"/>
</dbReference>
<evidence type="ECO:0000256" key="1">
    <source>
        <dbReference type="ARBA" id="ARBA00004906"/>
    </source>
</evidence>
<evidence type="ECO:0000259" key="5">
    <source>
        <dbReference type="Pfam" id="PF03931"/>
    </source>
</evidence>
<dbReference type="Pfam" id="PF01466">
    <property type="entry name" value="Skp1"/>
    <property type="match status" value="1"/>
</dbReference>
<proteinExistence type="inferred from homology"/>
<keyword evidence="3" id="KW-0833">Ubl conjugation pathway</keyword>